<dbReference type="PANTHER" id="PTHR11161">
    <property type="entry name" value="O-ACYLTRANSFERASE"/>
    <property type="match status" value="1"/>
</dbReference>
<evidence type="ECO:0000313" key="2">
    <source>
        <dbReference type="Proteomes" id="UP001152795"/>
    </source>
</evidence>
<name>A0A6S7J9K5_PARCT</name>
<organism evidence="1 2">
    <name type="scientific">Paramuricea clavata</name>
    <name type="common">Red gorgonian</name>
    <name type="synonym">Violescent sea-whip</name>
    <dbReference type="NCBI Taxonomy" id="317549"/>
    <lineage>
        <taxon>Eukaryota</taxon>
        <taxon>Metazoa</taxon>
        <taxon>Cnidaria</taxon>
        <taxon>Anthozoa</taxon>
        <taxon>Octocorallia</taxon>
        <taxon>Malacalcyonacea</taxon>
        <taxon>Plexauridae</taxon>
        <taxon>Paramuricea</taxon>
    </lineage>
</organism>
<dbReference type="PANTHER" id="PTHR11161:SF0">
    <property type="entry name" value="O-ACYLTRANSFERASE LIKE PROTEIN"/>
    <property type="match status" value="1"/>
</dbReference>
<accession>A0A6S7J9K5</accession>
<evidence type="ECO:0000313" key="1">
    <source>
        <dbReference type="EMBL" id="CAB4026791.1"/>
    </source>
</evidence>
<dbReference type="OrthoDB" id="207378at2759"/>
<comment type="caution">
    <text evidence="1">The sequence shown here is derived from an EMBL/GenBank/DDBJ whole genome shotgun (WGS) entry which is preliminary data.</text>
</comment>
<dbReference type="EMBL" id="CACRXK020014410">
    <property type="protein sequence ID" value="CAB4026791.1"/>
    <property type="molecule type" value="Genomic_DNA"/>
</dbReference>
<feature type="non-terminal residue" evidence="1">
    <location>
        <position position="1"/>
    </location>
</feature>
<proteinExistence type="predicted"/>
<reference evidence="1" key="1">
    <citation type="submission" date="2020-04" db="EMBL/GenBank/DDBJ databases">
        <authorList>
            <person name="Alioto T."/>
            <person name="Alioto T."/>
            <person name="Gomez Garrido J."/>
        </authorList>
    </citation>
    <scope>NUCLEOTIDE SEQUENCE</scope>
    <source>
        <strain evidence="1">A484AB</strain>
    </source>
</reference>
<dbReference type="AlphaFoldDB" id="A0A6S7J9K5"/>
<dbReference type="Proteomes" id="UP001152795">
    <property type="component" value="Unassembled WGS sequence"/>
</dbReference>
<sequence length="152" mass="17437">KFVLAIWILAVCVALVDIYAPYSAVKENPRIWTKGERAVYGSLHWTIWSFSIIWLIFACHYNYAGPVKILLAAKFWIPLSRINYVAFIMHYTIIKIFAYNIEAPIHYTGFTLVTSYLTALVLSYAVAFIVTVVVEQPCANLEALVWKKVEKK</sequence>
<keyword evidence="2" id="KW-1185">Reference proteome</keyword>
<gene>
    <name evidence="1" type="ORF">PACLA_8A073534</name>
</gene>
<dbReference type="InterPro" id="IPR052728">
    <property type="entry name" value="O2_lipid_transport_reg"/>
</dbReference>
<protein>
    <submittedName>
        <fullName evidence="1">Uncharacterized protein</fullName>
    </submittedName>
</protein>